<feature type="domain" description="Phage tail tape measure protein" evidence="2">
    <location>
        <begin position="152"/>
        <end position="395"/>
    </location>
</feature>
<feature type="coiled-coil region" evidence="1">
    <location>
        <begin position="748"/>
        <end position="782"/>
    </location>
</feature>
<sequence length="998" mass="109338">MAGSSGAINSYNIVYQLNAVVSASFRRSVGEAEDSIEDVARVLRELSRISGFDNVRRNADAAEDSVGELGESASKLGRILEGMKGQKELFSELKSGIEPLKKIMSGINESADAMAQLQASTGMTTEQMEDMEEISNSLYRQNYGKGFEDLGDSLALVKKVLQQSGDELEKTTENAITYRDVFKGELPDSLKAVDAMMQRFGINSEQAYNLMAQGAQKGLDQSGELLDTTSEYSVYFDKMGYSANEMFSLFSAGIENGASSLGGVADAVKEFSTAIMSDSDSVSASIYELFAPEQLDKFSAALVKGGAGSAEYAQLLKVAGKTVADTLTKDLKAGGDSAKKAMLELQKTLGSGEKIFKGLSNGSLTGKQAMEQVIQKLKEIKDPVKQAQLAGELFGSQFSAIGSEAILALGSTRSQFDMTKQTMEEVAAVKYSTLTQQFQAVGREMMTELIVPLGEKLMPLLQGLVQWMGNNKELMMVIGLGAPAAAIGVNTLKIVQGFLKIGSAAGGAGGAAGGFAGALGLLTNPVGVAVGALGLVTAGVVAYKHHQEEARINLLNMGDALGEAYNNYEEIDQASKRNQDLITEYDRLTKKINDAKTPADELTEARRKLKDVEQELIAMNPDILSAEGSKNSKFREQLDLVEDVYESRKDMSKREIEHDALEAKGKMPELEDQYSELTEKLEKHSEAYEKAKVSYRDYLEYMNQLDKINDSDATYEQKNQQRDILAAQIQKSTGKDYSHNWANLQGEYEDIEKSFNKYNSKIEKTQNEMKEAEESFASYYDLQKRLIELDLGGSLAEKAPKYNEMSDAQKEQFDQAVSDMAILNQEVDMLPDEKKIDVMLIWEQTGQVPDFSLTEDDWIEIDKTMKNGGKPDLRTSAGQKYNRLQQRDPGFEGYAGYADGGIALRPSIFGEAGPEIAIPLNNKPRSRSLLDKANDLMGYTSSTSLTEGNIQVNWAPQVTIQGGTPSIAAEVAKAIQDQQPAFEQRFQQMIQQQRRVSF</sequence>
<evidence type="ECO:0000313" key="4">
    <source>
        <dbReference type="Proteomes" id="UP000187412"/>
    </source>
</evidence>
<protein>
    <recommendedName>
        <fullName evidence="2">Phage tail tape measure protein domain-containing protein</fullName>
    </recommendedName>
</protein>
<proteinExistence type="predicted"/>
<evidence type="ECO:0000313" key="3">
    <source>
        <dbReference type="EMBL" id="OMD43889.1"/>
    </source>
</evidence>
<dbReference type="RefSeq" id="WP_076112945.1">
    <property type="nucleotide sequence ID" value="NZ_MPTB01000033.1"/>
</dbReference>
<dbReference type="Proteomes" id="UP000187412">
    <property type="component" value="Unassembled WGS sequence"/>
</dbReference>
<reference evidence="3 4" key="1">
    <citation type="submission" date="2016-10" db="EMBL/GenBank/DDBJ databases">
        <title>Paenibacillus species isolates.</title>
        <authorList>
            <person name="Beno S.M."/>
        </authorList>
    </citation>
    <scope>NUCLEOTIDE SEQUENCE [LARGE SCALE GENOMIC DNA]</scope>
    <source>
        <strain evidence="3 4">FSL H7-0744</strain>
    </source>
</reference>
<evidence type="ECO:0000256" key="1">
    <source>
        <dbReference type="SAM" id="Coils"/>
    </source>
</evidence>
<dbReference type="Pfam" id="PF10145">
    <property type="entry name" value="PhageMin_Tail"/>
    <property type="match status" value="1"/>
</dbReference>
<comment type="caution">
    <text evidence="3">The sequence shown here is derived from an EMBL/GenBank/DDBJ whole genome shotgun (WGS) entry which is preliminary data.</text>
</comment>
<feature type="coiled-coil region" evidence="1">
    <location>
        <begin position="653"/>
        <end position="694"/>
    </location>
</feature>
<organism evidence="3 4">
    <name type="scientific">Paenibacillus borealis</name>
    <dbReference type="NCBI Taxonomy" id="160799"/>
    <lineage>
        <taxon>Bacteria</taxon>
        <taxon>Bacillati</taxon>
        <taxon>Bacillota</taxon>
        <taxon>Bacilli</taxon>
        <taxon>Bacillales</taxon>
        <taxon>Paenibacillaceae</taxon>
        <taxon>Paenibacillus</taxon>
    </lineage>
</organism>
<keyword evidence="1" id="KW-0175">Coiled coil</keyword>
<name>A0ABX3H5E2_PAEBO</name>
<evidence type="ECO:0000259" key="2">
    <source>
        <dbReference type="Pfam" id="PF10145"/>
    </source>
</evidence>
<dbReference type="InterPro" id="IPR010090">
    <property type="entry name" value="Phage_tape_meas"/>
</dbReference>
<gene>
    <name evidence="3" type="ORF">BSK56_23045</name>
</gene>
<keyword evidence="4" id="KW-1185">Reference proteome</keyword>
<accession>A0ABX3H5E2</accession>
<dbReference type="EMBL" id="MPTB01000033">
    <property type="protein sequence ID" value="OMD43889.1"/>
    <property type="molecule type" value="Genomic_DNA"/>
</dbReference>